<comment type="function">
    <text evidence="4">A flexible structure which links the flagellar filament to the drive apparatus in the basal body.</text>
</comment>
<dbReference type="GO" id="GO:0009424">
    <property type="term" value="C:bacterial-type flagellum hook"/>
    <property type="evidence" value="ECO:0007669"/>
    <property type="project" value="TreeGrafter"/>
</dbReference>
<evidence type="ECO:0000256" key="4">
    <source>
        <dbReference type="RuleBase" id="RU362116"/>
    </source>
</evidence>
<keyword evidence="3 4" id="KW-0975">Bacterial flagellum</keyword>
<comment type="subcellular location">
    <subcellularLocation>
        <location evidence="1 4">Bacterial flagellum basal body</location>
    </subcellularLocation>
</comment>
<dbReference type="PANTHER" id="PTHR30435:SF1">
    <property type="entry name" value="FLAGELLAR HOOK PROTEIN FLGE"/>
    <property type="match status" value="1"/>
</dbReference>
<dbReference type="InterPro" id="IPR010930">
    <property type="entry name" value="Flg_bb/hook_C_dom"/>
</dbReference>
<gene>
    <name evidence="8" type="ORF">LEN_1437</name>
</gene>
<dbReference type="InterPro" id="IPR020013">
    <property type="entry name" value="Flagellar_FlgE/F/G"/>
</dbReference>
<dbReference type="Gene3D" id="2.60.98.20">
    <property type="entry name" value="Flagellar hook protein FlgE"/>
    <property type="match status" value="1"/>
</dbReference>
<dbReference type="AlphaFoldDB" id="A0AAU9AMI3"/>
<dbReference type="PANTHER" id="PTHR30435">
    <property type="entry name" value="FLAGELLAR PROTEIN"/>
    <property type="match status" value="1"/>
</dbReference>
<dbReference type="InterPro" id="IPR037925">
    <property type="entry name" value="FlgE/F/G-like"/>
</dbReference>
<reference evidence="8 9" key="1">
    <citation type="journal article" date="2017" name="DNA Res.">
        <title>Complete genome sequence and expression profile of the commercial lytic enzyme producer Lysobacter enzymogenes M497-1.</title>
        <authorList>
            <person name="Takami H."/>
            <person name="Toyoda A."/>
            <person name="Uchiyama I."/>
            <person name="Itoh T."/>
            <person name="Takaki Y."/>
            <person name="Arai W."/>
            <person name="Nishi S."/>
            <person name="Kawai M."/>
            <person name="Shinya K."/>
            <person name="Ikeda H."/>
        </authorList>
    </citation>
    <scope>NUCLEOTIDE SEQUENCE [LARGE SCALE GENOMIC DNA]</scope>
    <source>
        <strain evidence="8 9">M497-1</strain>
    </source>
</reference>
<evidence type="ECO:0000259" key="6">
    <source>
        <dbReference type="Pfam" id="PF06429"/>
    </source>
</evidence>
<feature type="domain" description="Flagellar basal-body/hook protein C-terminal" evidence="6">
    <location>
        <begin position="338"/>
        <end position="378"/>
    </location>
</feature>
<evidence type="ECO:0000313" key="9">
    <source>
        <dbReference type="Proteomes" id="UP000218824"/>
    </source>
</evidence>
<dbReference type="InterPro" id="IPR019776">
    <property type="entry name" value="Flagellar_basal_body_rod_CS"/>
</dbReference>
<dbReference type="Pfam" id="PF00460">
    <property type="entry name" value="Flg_bb_rod"/>
    <property type="match status" value="1"/>
</dbReference>
<feature type="domain" description="Flagellar basal body rod protein N-terminal" evidence="5">
    <location>
        <begin position="8"/>
        <end position="35"/>
    </location>
</feature>
<dbReference type="NCBIfam" id="TIGR03506">
    <property type="entry name" value="FlgEFG_subfam"/>
    <property type="match status" value="1"/>
</dbReference>
<name>A0AAU9AMI3_LYSEN</name>
<protein>
    <recommendedName>
        <fullName evidence="4">Flagellar hook protein FlgE</fullName>
    </recommendedName>
</protein>
<evidence type="ECO:0000256" key="2">
    <source>
        <dbReference type="ARBA" id="ARBA00009677"/>
    </source>
</evidence>
<dbReference type="SUPFAM" id="SSF117143">
    <property type="entry name" value="Flagellar hook protein flgE"/>
    <property type="match status" value="1"/>
</dbReference>
<dbReference type="EMBL" id="AP014940">
    <property type="protein sequence ID" value="BAV96924.1"/>
    <property type="molecule type" value="Genomic_DNA"/>
</dbReference>
<dbReference type="InterPro" id="IPR053967">
    <property type="entry name" value="LlgE_F_G-like_D1"/>
</dbReference>
<dbReference type="InterPro" id="IPR037058">
    <property type="entry name" value="Falgellar_hook_FlgE_sf"/>
</dbReference>
<dbReference type="Pfam" id="PF22692">
    <property type="entry name" value="LlgE_F_G_D1"/>
    <property type="match status" value="1"/>
</dbReference>
<evidence type="ECO:0000256" key="3">
    <source>
        <dbReference type="ARBA" id="ARBA00023143"/>
    </source>
</evidence>
<dbReference type="GO" id="GO:0009425">
    <property type="term" value="C:bacterial-type flagellum basal body"/>
    <property type="evidence" value="ECO:0007669"/>
    <property type="project" value="UniProtKB-SubCell"/>
</dbReference>
<accession>A0AAU9AMI3</accession>
<evidence type="ECO:0000259" key="7">
    <source>
        <dbReference type="Pfam" id="PF22692"/>
    </source>
</evidence>
<evidence type="ECO:0000259" key="5">
    <source>
        <dbReference type="Pfam" id="PF00460"/>
    </source>
</evidence>
<dbReference type="PROSITE" id="PS00588">
    <property type="entry name" value="FLAGELLA_BB_ROD"/>
    <property type="match status" value="1"/>
</dbReference>
<dbReference type="GO" id="GO:0071978">
    <property type="term" value="P:bacterial-type flagellum-dependent swarming motility"/>
    <property type="evidence" value="ECO:0007669"/>
    <property type="project" value="TreeGrafter"/>
</dbReference>
<dbReference type="InterPro" id="IPR001444">
    <property type="entry name" value="Flag_bb_rod_N"/>
</dbReference>
<organism evidence="8 9">
    <name type="scientific">Lysobacter enzymogenes</name>
    <dbReference type="NCBI Taxonomy" id="69"/>
    <lineage>
        <taxon>Bacteria</taxon>
        <taxon>Pseudomonadati</taxon>
        <taxon>Pseudomonadota</taxon>
        <taxon>Gammaproteobacteria</taxon>
        <taxon>Lysobacterales</taxon>
        <taxon>Lysobacteraceae</taxon>
        <taxon>Lysobacter</taxon>
    </lineage>
</organism>
<dbReference type="GO" id="GO:0005829">
    <property type="term" value="C:cytosol"/>
    <property type="evidence" value="ECO:0007669"/>
    <property type="project" value="TreeGrafter"/>
</dbReference>
<comment type="similarity">
    <text evidence="2 4">Belongs to the flagella basal body rod proteins family.</text>
</comment>
<dbReference type="GeneID" id="83063311"/>
<dbReference type="Proteomes" id="UP000218824">
    <property type="component" value="Chromosome"/>
</dbReference>
<sequence>MFQALFNSLSGLFSFSRSLDTVSNNVSNMNTPGFRGSDSFFANIDGGYGTSIAGQGLRPQPGDMRQTGTPTDMAVEGEGYFVLRDRSGELHYTRAGQFRFNDSGVLVDTATGYDVMAIGADGGLTQIDINAYRTMEAKPTTRVKVGGNLVTRTVTTTSPATPINATMTVYDTVGATHALSVVFLQTDNIGNYSLTIKDETGFTVYTDTVRFSGGRLLTPNVASFDLSYAGKTQQITLDFGTSTSGLTAMTGVSDSPKLTVEDGHGVLGISSMAFDDKGILRLSYSSTETREGQRVALAIFPNEGDLRLAGARMLDNSSIREVEHGRAGQGRFGRISGGSIELSNIDLTREFADMIIIQRGYQASSRVMTVSNEMIEQLYNSTRGG</sequence>
<dbReference type="Pfam" id="PF06429">
    <property type="entry name" value="Flg_bbr_C"/>
    <property type="match status" value="1"/>
</dbReference>
<proteinExistence type="inferred from homology"/>
<evidence type="ECO:0000313" key="8">
    <source>
        <dbReference type="EMBL" id="BAV96924.1"/>
    </source>
</evidence>
<feature type="domain" description="Flagellar hook protein FlgE/F/G-like D1" evidence="7">
    <location>
        <begin position="74"/>
        <end position="131"/>
    </location>
</feature>
<dbReference type="RefSeq" id="WP_096377183.1">
    <property type="nucleotide sequence ID" value="NZ_AP014940.1"/>
</dbReference>
<dbReference type="KEGG" id="lem:LEN_1437"/>
<evidence type="ECO:0000256" key="1">
    <source>
        <dbReference type="ARBA" id="ARBA00004117"/>
    </source>
</evidence>